<dbReference type="PANTHER" id="PTHR38444">
    <property type="entry name" value="ENTEROBACTIN BIOSYNTHESIS PROTEIN YBDZ"/>
    <property type="match status" value="1"/>
</dbReference>
<dbReference type="InterPro" id="IPR037407">
    <property type="entry name" value="MLP_fam"/>
</dbReference>
<dbReference type="SMART" id="SM00923">
    <property type="entry name" value="MbtH"/>
    <property type="match status" value="1"/>
</dbReference>
<protein>
    <submittedName>
        <fullName evidence="2">Uncharacterized protein conserved in bacteria</fullName>
    </submittedName>
</protein>
<dbReference type="InterPro" id="IPR005153">
    <property type="entry name" value="MbtH-like_dom"/>
</dbReference>
<accession>A0ABM9S8B2</accession>
<sequence>MVCIIYSILKMTVINMMNEAQVNPFDDESIPFFVLINAQRQYSLWPEITAIPAGWEPVFGPAVREACVRYLEMNWTDMRPQSLINAQPE</sequence>
<dbReference type="Pfam" id="PF03621">
    <property type="entry name" value="MbtH"/>
    <property type="match status" value="1"/>
</dbReference>
<dbReference type="SUPFAM" id="SSF160582">
    <property type="entry name" value="MbtH-like"/>
    <property type="match status" value="1"/>
</dbReference>
<keyword evidence="3" id="KW-1185">Reference proteome</keyword>
<gene>
    <name evidence="2" type="primary">mbtH</name>
    <name evidence="2" type="ORF">ERS137967_01614</name>
</gene>
<comment type="caution">
    <text evidence="2">The sequence shown here is derived from an EMBL/GenBank/DDBJ whole genome shotgun (WGS) entry which is preliminary data.</text>
</comment>
<feature type="domain" description="MbtH-like" evidence="1">
    <location>
        <begin position="23"/>
        <end position="73"/>
    </location>
</feature>
<dbReference type="InterPro" id="IPR038020">
    <property type="entry name" value="MbtH-like_sf"/>
</dbReference>
<organism evidence="2 3">
    <name type="scientific">Yersinia nurmii</name>
    <dbReference type="NCBI Taxonomy" id="685706"/>
    <lineage>
        <taxon>Bacteria</taxon>
        <taxon>Pseudomonadati</taxon>
        <taxon>Pseudomonadota</taxon>
        <taxon>Gammaproteobacteria</taxon>
        <taxon>Enterobacterales</taxon>
        <taxon>Yersiniaceae</taxon>
        <taxon>Yersinia</taxon>
    </lineage>
</organism>
<name>A0ABM9S8B2_9GAMM</name>
<proteinExistence type="predicted"/>
<dbReference type="Proteomes" id="UP000040578">
    <property type="component" value="Unassembled WGS sequence"/>
</dbReference>
<evidence type="ECO:0000313" key="3">
    <source>
        <dbReference type="Proteomes" id="UP000040578"/>
    </source>
</evidence>
<dbReference type="PANTHER" id="PTHR38444:SF1">
    <property type="entry name" value="ENTEROBACTIN BIOSYNTHESIS PROTEIN YBDZ"/>
    <property type="match status" value="1"/>
</dbReference>
<dbReference type="EMBL" id="CPYD01000005">
    <property type="protein sequence ID" value="CNE46635.1"/>
    <property type="molecule type" value="Genomic_DNA"/>
</dbReference>
<dbReference type="Gene3D" id="3.90.820.10">
    <property type="entry name" value="Structural Genomics, Unknown Function 30-nov-00 1gh9 Mol_id"/>
    <property type="match status" value="1"/>
</dbReference>
<reference evidence="2 3" key="1">
    <citation type="submission" date="2015-03" db="EMBL/GenBank/DDBJ databases">
        <authorList>
            <consortium name="Pathogen Informatics"/>
            <person name="Murphy D."/>
        </authorList>
    </citation>
    <scope>NUCLEOTIDE SEQUENCE [LARGE SCALE GENOMIC DNA]</scope>
    <source>
        <strain evidence="3">type strain: CIP110231</strain>
    </source>
</reference>
<evidence type="ECO:0000313" key="2">
    <source>
        <dbReference type="EMBL" id="CNE46635.1"/>
    </source>
</evidence>
<evidence type="ECO:0000259" key="1">
    <source>
        <dbReference type="SMART" id="SM00923"/>
    </source>
</evidence>